<accession>A0AAV4SU21</accession>
<sequence>MDIKPSLSQTIEFSPELRNQRLEAEKSPPCPLYRYGRIRTWILSFCPRAIRPSHQGFMRPMGVVLDTEFINTPGPVSPPEPYLVPRVLSFSSE</sequence>
<comment type="caution">
    <text evidence="1">The sequence shown here is derived from an EMBL/GenBank/DDBJ whole genome shotgun (WGS) entry which is preliminary data.</text>
</comment>
<name>A0AAV4SU21_9ARAC</name>
<organism evidence="1 2">
    <name type="scientific">Caerostris darwini</name>
    <dbReference type="NCBI Taxonomy" id="1538125"/>
    <lineage>
        <taxon>Eukaryota</taxon>
        <taxon>Metazoa</taxon>
        <taxon>Ecdysozoa</taxon>
        <taxon>Arthropoda</taxon>
        <taxon>Chelicerata</taxon>
        <taxon>Arachnida</taxon>
        <taxon>Araneae</taxon>
        <taxon>Araneomorphae</taxon>
        <taxon>Entelegynae</taxon>
        <taxon>Araneoidea</taxon>
        <taxon>Araneidae</taxon>
        <taxon>Caerostris</taxon>
    </lineage>
</organism>
<reference evidence="1 2" key="1">
    <citation type="submission" date="2021-06" db="EMBL/GenBank/DDBJ databases">
        <title>Caerostris darwini draft genome.</title>
        <authorList>
            <person name="Kono N."/>
            <person name="Arakawa K."/>
        </authorList>
    </citation>
    <scope>NUCLEOTIDE SEQUENCE [LARGE SCALE GENOMIC DNA]</scope>
</reference>
<keyword evidence="2" id="KW-1185">Reference proteome</keyword>
<evidence type="ECO:0000313" key="2">
    <source>
        <dbReference type="Proteomes" id="UP001054837"/>
    </source>
</evidence>
<dbReference type="Proteomes" id="UP001054837">
    <property type="component" value="Unassembled WGS sequence"/>
</dbReference>
<dbReference type="EMBL" id="BPLQ01008381">
    <property type="protein sequence ID" value="GIY36907.1"/>
    <property type="molecule type" value="Genomic_DNA"/>
</dbReference>
<evidence type="ECO:0000313" key="1">
    <source>
        <dbReference type="EMBL" id="GIY36907.1"/>
    </source>
</evidence>
<protein>
    <submittedName>
        <fullName evidence="1">Uncharacterized protein</fullName>
    </submittedName>
</protein>
<dbReference type="AlphaFoldDB" id="A0AAV4SU21"/>
<gene>
    <name evidence="1" type="ORF">CDAR_618401</name>
</gene>
<proteinExistence type="predicted"/>